<protein>
    <submittedName>
        <fullName evidence="2">Uncharacterized protein</fullName>
    </submittedName>
</protein>
<proteinExistence type="predicted"/>
<evidence type="ECO:0000313" key="2">
    <source>
        <dbReference type="EMBL" id="KAK7455099.1"/>
    </source>
</evidence>
<dbReference type="Proteomes" id="UP001498398">
    <property type="component" value="Unassembled WGS sequence"/>
</dbReference>
<sequence length="122" mass="13292">MLLGLVFRESAKSKRSIRAWREEGKGVFDVISPPQAGTKSIFGRQGEKKAGFILQRLEETLPRYASPTHPFLATTPMPEPASMPAPTTQSNPKRPATRPKSHSAVDSAVSAGRNLSRPPQDV</sequence>
<comment type="caution">
    <text evidence="2">The sequence shown here is derived from an EMBL/GenBank/DDBJ whole genome shotgun (WGS) entry which is preliminary data.</text>
</comment>
<accession>A0ABR1JAF4</accession>
<name>A0ABR1JAF4_9AGAR</name>
<keyword evidence="3" id="KW-1185">Reference proteome</keyword>
<gene>
    <name evidence="2" type="ORF">VKT23_010970</name>
</gene>
<organism evidence="2 3">
    <name type="scientific">Marasmiellus scandens</name>
    <dbReference type="NCBI Taxonomy" id="2682957"/>
    <lineage>
        <taxon>Eukaryota</taxon>
        <taxon>Fungi</taxon>
        <taxon>Dikarya</taxon>
        <taxon>Basidiomycota</taxon>
        <taxon>Agaricomycotina</taxon>
        <taxon>Agaricomycetes</taxon>
        <taxon>Agaricomycetidae</taxon>
        <taxon>Agaricales</taxon>
        <taxon>Marasmiineae</taxon>
        <taxon>Omphalotaceae</taxon>
        <taxon>Marasmiellus</taxon>
    </lineage>
</organism>
<reference evidence="2 3" key="1">
    <citation type="submission" date="2024-01" db="EMBL/GenBank/DDBJ databases">
        <title>A draft genome for the cacao thread blight pathogen Marasmiellus scandens.</title>
        <authorList>
            <person name="Baruah I.K."/>
            <person name="Leung J."/>
            <person name="Bukari Y."/>
            <person name="Amoako-Attah I."/>
            <person name="Meinhardt L.W."/>
            <person name="Bailey B.A."/>
            <person name="Cohen S.P."/>
        </authorList>
    </citation>
    <scope>NUCLEOTIDE SEQUENCE [LARGE SCALE GENOMIC DNA]</scope>
    <source>
        <strain evidence="2 3">GH-19</strain>
    </source>
</reference>
<evidence type="ECO:0000256" key="1">
    <source>
        <dbReference type="SAM" id="MobiDB-lite"/>
    </source>
</evidence>
<evidence type="ECO:0000313" key="3">
    <source>
        <dbReference type="Proteomes" id="UP001498398"/>
    </source>
</evidence>
<dbReference type="EMBL" id="JBANRG010000023">
    <property type="protein sequence ID" value="KAK7455099.1"/>
    <property type="molecule type" value="Genomic_DNA"/>
</dbReference>
<feature type="region of interest" description="Disordered" evidence="1">
    <location>
        <begin position="64"/>
        <end position="122"/>
    </location>
</feature>